<evidence type="ECO:0000313" key="2">
    <source>
        <dbReference type="Proteomes" id="UP000287651"/>
    </source>
</evidence>
<reference evidence="1 2" key="1">
    <citation type="journal article" date="2014" name="Agronomy (Basel)">
        <title>A Draft Genome Sequence for Ensete ventricosum, the Drought-Tolerant Tree Against Hunger.</title>
        <authorList>
            <person name="Harrison J."/>
            <person name="Moore K.A."/>
            <person name="Paszkiewicz K."/>
            <person name="Jones T."/>
            <person name="Grant M."/>
            <person name="Ambacheew D."/>
            <person name="Muzemil S."/>
            <person name="Studholme D.J."/>
        </authorList>
    </citation>
    <scope>NUCLEOTIDE SEQUENCE [LARGE SCALE GENOMIC DNA]</scope>
</reference>
<evidence type="ECO:0000313" key="1">
    <source>
        <dbReference type="EMBL" id="RRT42962.1"/>
    </source>
</evidence>
<dbReference type="Proteomes" id="UP000287651">
    <property type="component" value="Unassembled WGS sequence"/>
</dbReference>
<dbReference type="EMBL" id="AMZH03017467">
    <property type="protein sequence ID" value="RRT42962.1"/>
    <property type="molecule type" value="Genomic_DNA"/>
</dbReference>
<comment type="caution">
    <text evidence="1">The sequence shown here is derived from an EMBL/GenBank/DDBJ whole genome shotgun (WGS) entry which is preliminary data.</text>
</comment>
<proteinExistence type="predicted"/>
<protein>
    <submittedName>
        <fullName evidence="1">Uncharacterized protein</fullName>
    </submittedName>
</protein>
<gene>
    <name evidence="1" type="ORF">B296_00008797</name>
</gene>
<sequence length="108" mass="12292">MDNYRPCGLAAVGRARKCRPCGLLPLRAVPDSLIDCCPYERHRPPLRAVPGRNRPPPCMGPWPRPSYGWPALHVGWPWLAPPPYYLRYKNAARTHRMILRDSISSHAV</sequence>
<name>A0A426XTY2_ENSVE</name>
<dbReference type="AlphaFoldDB" id="A0A426XTY2"/>
<accession>A0A426XTY2</accession>
<organism evidence="1 2">
    <name type="scientific">Ensete ventricosum</name>
    <name type="common">Abyssinian banana</name>
    <name type="synonym">Musa ensete</name>
    <dbReference type="NCBI Taxonomy" id="4639"/>
    <lineage>
        <taxon>Eukaryota</taxon>
        <taxon>Viridiplantae</taxon>
        <taxon>Streptophyta</taxon>
        <taxon>Embryophyta</taxon>
        <taxon>Tracheophyta</taxon>
        <taxon>Spermatophyta</taxon>
        <taxon>Magnoliopsida</taxon>
        <taxon>Liliopsida</taxon>
        <taxon>Zingiberales</taxon>
        <taxon>Musaceae</taxon>
        <taxon>Ensete</taxon>
    </lineage>
</organism>